<evidence type="ECO:0000313" key="3">
    <source>
        <dbReference type="Proteomes" id="UP000305196"/>
    </source>
</evidence>
<dbReference type="EMBL" id="FLYI01000155">
    <property type="protein sequence ID" value="SCA60355.1"/>
    <property type="molecule type" value="Genomic_DNA"/>
</dbReference>
<feature type="region of interest" description="Disordered" evidence="1">
    <location>
        <begin position="204"/>
        <end position="242"/>
    </location>
</feature>
<feature type="region of interest" description="Disordered" evidence="1">
    <location>
        <begin position="107"/>
        <end position="186"/>
    </location>
</feature>
<sequence length="366" mass="39502">MLRRGYGISSFSNEMLKRHRENACLNEYFRVKSEIVQRIGQLNKGGHSHFCSKCDTIKKLIIAENEKVNNCYLRNSKSFKLIEDDDIKGFIAECIEYQTCVLNRTRPTKKTVTSGRASVGKAKQQLGGDSKTSKPGDSPIKGPQRQDQNRAGGKVLTEEKPIPQKPDGINASHNTGEEQAVATKQIANPPTSTSAIIETHEQTFSQSVHPLVSETDTRPSASIRGTPIGEDAPNKTSHAAHVSEDTSNNNILVGTVVDIEKSKNQDEDGKVAVTVTSGAGDISVVRAGPGVKTPIDREPCGAISDGKEPCETKDVMRASIPVSSSDMSAGIDGKDLRSPDEDAHGELSVDVSNDAEITLDEFICSE</sequence>
<protein>
    <recommendedName>
        <fullName evidence="4">VIR protein</fullName>
    </recommendedName>
</protein>
<gene>
    <name evidence="2" type="ORF">PVC01_000060700</name>
</gene>
<evidence type="ECO:0000313" key="2">
    <source>
        <dbReference type="EMBL" id="SCA60355.1"/>
    </source>
</evidence>
<dbReference type="VEuPathDB" id="PlasmoDB:PVX_107230"/>
<reference evidence="2 3" key="1">
    <citation type="submission" date="2016-07" db="EMBL/GenBank/DDBJ databases">
        <authorList>
            <consortium name="Pathogen Informatics"/>
        </authorList>
    </citation>
    <scope>NUCLEOTIDE SEQUENCE [LARGE SCALE GENOMIC DNA]</scope>
</reference>
<proteinExistence type="predicted"/>
<feature type="region of interest" description="Disordered" evidence="1">
    <location>
        <begin position="320"/>
        <end position="348"/>
    </location>
</feature>
<evidence type="ECO:0008006" key="4">
    <source>
        <dbReference type="Google" id="ProtNLM"/>
    </source>
</evidence>
<dbReference type="VEuPathDB" id="PlasmoDB:PVP01_0002320"/>
<name>A0A1G4E7P5_PLAVI</name>
<dbReference type="AlphaFoldDB" id="A0A1G4E7P5"/>
<feature type="compositionally biased region" description="Basic and acidic residues" evidence="1">
    <location>
        <begin position="332"/>
        <end position="347"/>
    </location>
</feature>
<accession>A0A1G4E7P5</accession>
<dbReference type="VEuPathDB" id="PlasmoDB:PVPAM_030029800"/>
<evidence type="ECO:0000256" key="1">
    <source>
        <dbReference type="SAM" id="MobiDB-lite"/>
    </source>
</evidence>
<dbReference type="Proteomes" id="UP000305196">
    <property type="component" value="Unassembled WGS sequence"/>
</dbReference>
<organism evidence="2 3">
    <name type="scientific">Plasmodium vivax</name>
    <name type="common">malaria parasite P. vivax</name>
    <dbReference type="NCBI Taxonomy" id="5855"/>
    <lineage>
        <taxon>Eukaryota</taxon>
        <taxon>Sar</taxon>
        <taxon>Alveolata</taxon>
        <taxon>Apicomplexa</taxon>
        <taxon>Aconoidasida</taxon>
        <taxon>Haemosporida</taxon>
        <taxon>Plasmodiidae</taxon>
        <taxon>Plasmodium</taxon>
        <taxon>Plasmodium (Plasmodium)</taxon>
    </lineage>
</organism>